<gene>
    <name evidence="2" type="ORF">ACFOEN_12415</name>
</gene>
<evidence type="ECO:0000313" key="2">
    <source>
        <dbReference type="EMBL" id="MFC3148426.1"/>
    </source>
</evidence>
<keyword evidence="1" id="KW-0472">Membrane</keyword>
<evidence type="ECO:0000313" key="3">
    <source>
        <dbReference type="Proteomes" id="UP001595556"/>
    </source>
</evidence>
<keyword evidence="1" id="KW-1133">Transmembrane helix</keyword>
<dbReference type="Pfam" id="PF04279">
    <property type="entry name" value="IspA"/>
    <property type="match status" value="1"/>
</dbReference>
<feature type="transmembrane region" description="Helical" evidence="1">
    <location>
        <begin position="161"/>
        <end position="179"/>
    </location>
</feature>
<reference evidence="3" key="1">
    <citation type="journal article" date="2019" name="Int. J. Syst. Evol. Microbiol.">
        <title>The Global Catalogue of Microorganisms (GCM) 10K type strain sequencing project: providing services to taxonomists for standard genome sequencing and annotation.</title>
        <authorList>
            <consortium name="The Broad Institute Genomics Platform"/>
            <consortium name="The Broad Institute Genome Sequencing Center for Infectious Disease"/>
            <person name="Wu L."/>
            <person name="Ma J."/>
        </authorList>
    </citation>
    <scope>NUCLEOTIDE SEQUENCE [LARGE SCALE GENOMIC DNA]</scope>
    <source>
        <strain evidence="3">KCTC 52168</strain>
    </source>
</reference>
<dbReference type="EMBL" id="JBHRTI010000007">
    <property type="protein sequence ID" value="MFC3148426.1"/>
    <property type="molecule type" value="Genomic_DNA"/>
</dbReference>
<feature type="transmembrane region" description="Helical" evidence="1">
    <location>
        <begin position="186"/>
        <end position="205"/>
    </location>
</feature>
<keyword evidence="3" id="KW-1185">Reference proteome</keyword>
<accession>A0ABV7H791</accession>
<sequence>MNLWTYKRRFQIDGKTYLAATRFDFKTLTTTLSLDGQVLAEDSTQYTQPGGQRNHVLRTQLPDGRGLVVTAGYISSWTTGIAVHIDGALVHESHPGRKIEWPDWSRKMADGGDDPVAQARATAEQQRQTEQWNRNKYSIYVDIALGLLFFVVAKFTNLTTAALVGAGAGLAIVVIQRFVRVDLLGGLAMFGIFMLLVSAGFSLVFDDENMVKMKGTILGLFVAALMLSDALGNGGRYFGVRMQRYILQPIDPARFTLGLGCLGLFMAVLNWVVAKVASTDTWLFYTTFVDIVISVALFFVVLKFARRDEPAAPAAGGASPS</sequence>
<protein>
    <submittedName>
        <fullName evidence="2">Septation protein IspZ</fullName>
    </submittedName>
</protein>
<dbReference type="Proteomes" id="UP001595556">
    <property type="component" value="Unassembled WGS sequence"/>
</dbReference>
<feature type="transmembrane region" description="Helical" evidence="1">
    <location>
        <begin position="137"/>
        <end position="155"/>
    </location>
</feature>
<evidence type="ECO:0000256" key="1">
    <source>
        <dbReference type="SAM" id="Phobius"/>
    </source>
</evidence>
<name>A0ABV7H791_9BURK</name>
<dbReference type="RefSeq" id="WP_377304394.1">
    <property type="nucleotide sequence ID" value="NZ_CP180191.1"/>
</dbReference>
<dbReference type="InterPro" id="IPR006008">
    <property type="entry name" value="YciB"/>
</dbReference>
<comment type="caution">
    <text evidence="2">The sequence shown here is derived from an EMBL/GenBank/DDBJ whole genome shotgun (WGS) entry which is preliminary data.</text>
</comment>
<feature type="transmembrane region" description="Helical" evidence="1">
    <location>
        <begin position="217"/>
        <end position="234"/>
    </location>
</feature>
<organism evidence="2 3">
    <name type="scientific">Piscinibacterium candidicorallinum</name>
    <dbReference type="NCBI Taxonomy" id="1793872"/>
    <lineage>
        <taxon>Bacteria</taxon>
        <taxon>Pseudomonadati</taxon>
        <taxon>Pseudomonadota</taxon>
        <taxon>Betaproteobacteria</taxon>
        <taxon>Burkholderiales</taxon>
        <taxon>Piscinibacterium</taxon>
    </lineage>
</organism>
<feature type="transmembrane region" description="Helical" evidence="1">
    <location>
        <begin position="255"/>
        <end position="276"/>
    </location>
</feature>
<keyword evidence="1" id="KW-0812">Transmembrane</keyword>
<proteinExistence type="predicted"/>
<feature type="transmembrane region" description="Helical" evidence="1">
    <location>
        <begin position="282"/>
        <end position="302"/>
    </location>
</feature>